<dbReference type="PANTHER" id="PTHR32361">
    <property type="entry name" value="FERRIC/CUPRIC REDUCTASE TRANSMEMBRANE COMPONENT"/>
    <property type="match status" value="1"/>
</dbReference>
<dbReference type="Gene3D" id="3.40.50.80">
    <property type="entry name" value="Nucleotide-binding domain of ferredoxin-NADP reductase (FNR) module"/>
    <property type="match status" value="1"/>
</dbReference>
<dbReference type="InterPro" id="IPR051410">
    <property type="entry name" value="Ferric/Cupric_Reductase"/>
</dbReference>
<dbReference type="AlphaFoldDB" id="A0AAJ0H3X2"/>
<accession>A0AAJ0H3X2</accession>
<feature type="compositionally biased region" description="Polar residues" evidence="7">
    <location>
        <begin position="247"/>
        <end position="267"/>
    </location>
</feature>
<feature type="region of interest" description="Disordered" evidence="7">
    <location>
        <begin position="161"/>
        <end position="208"/>
    </location>
</feature>
<keyword evidence="4 8" id="KW-1133">Transmembrane helix</keyword>
<feature type="compositionally biased region" description="Low complexity" evidence="7">
    <location>
        <begin position="180"/>
        <end position="208"/>
    </location>
</feature>
<keyword evidence="5" id="KW-0406">Ion transport</keyword>
<dbReference type="GO" id="GO:0005886">
    <property type="term" value="C:plasma membrane"/>
    <property type="evidence" value="ECO:0007669"/>
    <property type="project" value="TreeGrafter"/>
</dbReference>
<feature type="domain" description="HTH myb-type" evidence="11">
    <location>
        <begin position="55"/>
        <end position="109"/>
    </location>
</feature>
<keyword evidence="14" id="KW-1185">Reference proteome</keyword>
<feature type="region of interest" description="Disordered" evidence="7">
    <location>
        <begin position="492"/>
        <end position="511"/>
    </location>
</feature>
<comment type="caution">
    <text evidence="13">The sequence shown here is derived from an EMBL/GenBank/DDBJ whole genome shotgun (WGS) entry which is preliminary data.</text>
</comment>
<evidence type="ECO:0000256" key="8">
    <source>
        <dbReference type="SAM" id="Phobius"/>
    </source>
</evidence>
<dbReference type="Gene3D" id="1.10.10.60">
    <property type="entry name" value="Homeodomain-like"/>
    <property type="match status" value="2"/>
</dbReference>
<evidence type="ECO:0000256" key="5">
    <source>
        <dbReference type="ARBA" id="ARBA00023065"/>
    </source>
</evidence>
<dbReference type="PROSITE" id="PS51293">
    <property type="entry name" value="SANT"/>
    <property type="match status" value="1"/>
</dbReference>
<feature type="region of interest" description="Disordered" evidence="7">
    <location>
        <begin position="833"/>
        <end position="865"/>
    </location>
</feature>
<dbReference type="CDD" id="cd00167">
    <property type="entry name" value="SANT"/>
    <property type="match status" value="2"/>
</dbReference>
<dbReference type="RefSeq" id="XP_062726830.1">
    <property type="nucleotide sequence ID" value="XM_062867659.1"/>
</dbReference>
<evidence type="ECO:0000256" key="3">
    <source>
        <dbReference type="ARBA" id="ARBA00022692"/>
    </source>
</evidence>
<dbReference type="EMBL" id="JAUDZG010000001">
    <property type="protein sequence ID" value="KAK3311050.1"/>
    <property type="molecule type" value="Genomic_DNA"/>
</dbReference>
<feature type="transmembrane region" description="Helical" evidence="8">
    <location>
        <begin position="646"/>
        <end position="668"/>
    </location>
</feature>
<dbReference type="PANTHER" id="PTHR32361:SF28">
    <property type="entry name" value="FRP1P"/>
    <property type="match status" value="1"/>
</dbReference>
<evidence type="ECO:0000256" key="7">
    <source>
        <dbReference type="SAM" id="MobiDB-lite"/>
    </source>
</evidence>
<dbReference type="InterPro" id="IPR013130">
    <property type="entry name" value="Fe3_Rdtase_TM_dom"/>
</dbReference>
<dbReference type="PROSITE" id="PS50090">
    <property type="entry name" value="MYB_LIKE"/>
    <property type="match status" value="2"/>
</dbReference>
<reference evidence="13" key="2">
    <citation type="submission" date="2023-06" db="EMBL/GenBank/DDBJ databases">
        <authorList>
            <consortium name="Lawrence Berkeley National Laboratory"/>
            <person name="Mondo S.J."/>
            <person name="Hensen N."/>
            <person name="Bonometti L."/>
            <person name="Westerberg I."/>
            <person name="Brannstrom I.O."/>
            <person name="Guillou S."/>
            <person name="Cros-Aarteil S."/>
            <person name="Calhoun S."/>
            <person name="Haridas S."/>
            <person name="Kuo A."/>
            <person name="Pangilinan J."/>
            <person name="Riley R."/>
            <person name="Labutti K."/>
            <person name="Andreopoulos B."/>
            <person name="Lipzen A."/>
            <person name="Chen C."/>
            <person name="Yanf M."/>
            <person name="Daum C."/>
            <person name="Ng V."/>
            <person name="Clum A."/>
            <person name="Steindorff A."/>
            <person name="Ohm R."/>
            <person name="Martin F."/>
            <person name="Silar P."/>
            <person name="Natvig D."/>
            <person name="Lalanne C."/>
            <person name="Gautier V."/>
            <person name="Ament-Velasquez S.L."/>
            <person name="Kruys A."/>
            <person name="Hutchinson M.I."/>
            <person name="Powell A.J."/>
            <person name="Barry K."/>
            <person name="Miller A.N."/>
            <person name="Grigoriev I.V."/>
            <person name="Debuchy R."/>
            <person name="Gladieux P."/>
            <person name="Thoren M.H."/>
            <person name="Johannesson H."/>
        </authorList>
    </citation>
    <scope>NUCLEOTIDE SEQUENCE</scope>
    <source>
        <strain evidence="13">CBS 333.67</strain>
    </source>
</reference>
<dbReference type="GeneID" id="87886488"/>
<comment type="subcellular location">
    <subcellularLocation>
        <location evidence="1">Membrane</location>
        <topology evidence="1">Multi-pass membrane protein</topology>
    </subcellularLocation>
</comment>
<feature type="region of interest" description="Disordered" evidence="7">
    <location>
        <begin position="240"/>
        <end position="267"/>
    </location>
</feature>
<evidence type="ECO:0000313" key="13">
    <source>
        <dbReference type="EMBL" id="KAK3311050.1"/>
    </source>
</evidence>
<gene>
    <name evidence="13" type="ORF">B0T15DRAFT_507647</name>
</gene>
<feature type="domain" description="HTH myb-type" evidence="11">
    <location>
        <begin position="111"/>
        <end position="161"/>
    </location>
</feature>
<evidence type="ECO:0000256" key="6">
    <source>
        <dbReference type="ARBA" id="ARBA00023136"/>
    </source>
</evidence>
<evidence type="ECO:0000313" key="14">
    <source>
        <dbReference type="Proteomes" id="UP001273166"/>
    </source>
</evidence>
<feature type="domain" description="FAD-binding FR-type" evidence="12">
    <location>
        <begin position="719"/>
        <end position="914"/>
    </location>
</feature>
<dbReference type="CDD" id="cd06186">
    <property type="entry name" value="NOX_Duox_like_FAD_NADP"/>
    <property type="match status" value="1"/>
</dbReference>
<dbReference type="GO" id="GO:0006879">
    <property type="term" value="P:intracellular iron ion homeostasis"/>
    <property type="evidence" value="ECO:0007669"/>
    <property type="project" value="TreeGrafter"/>
</dbReference>
<feature type="transmembrane region" description="Helical" evidence="8">
    <location>
        <begin position="680"/>
        <end position="700"/>
    </location>
</feature>
<dbReference type="Proteomes" id="UP001273166">
    <property type="component" value="Unassembled WGS sequence"/>
</dbReference>
<protein>
    <recommendedName>
        <fullName evidence="15">FAD-binding FR-type domain-containing protein</fullName>
    </recommendedName>
</protein>
<feature type="domain" description="SANT" evidence="10">
    <location>
        <begin position="58"/>
        <end position="97"/>
    </location>
</feature>
<evidence type="ECO:0000256" key="1">
    <source>
        <dbReference type="ARBA" id="ARBA00004141"/>
    </source>
</evidence>
<evidence type="ECO:0000259" key="10">
    <source>
        <dbReference type="PROSITE" id="PS51293"/>
    </source>
</evidence>
<dbReference type="SUPFAM" id="SSF52343">
    <property type="entry name" value="Ferredoxin reductase-like, C-terminal NADP-linked domain"/>
    <property type="match status" value="1"/>
</dbReference>
<evidence type="ECO:0000256" key="4">
    <source>
        <dbReference type="ARBA" id="ARBA00022989"/>
    </source>
</evidence>
<evidence type="ECO:0000259" key="12">
    <source>
        <dbReference type="PROSITE" id="PS51384"/>
    </source>
</evidence>
<dbReference type="InterPro" id="IPR039261">
    <property type="entry name" value="FNR_nucleotide-bd"/>
</dbReference>
<feature type="transmembrane region" description="Helical" evidence="8">
    <location>
        <begin position="413"/>
        <end position="434"/>
    </location>
</feature>
<keyword evidence="2" id="KW-0813">Transport</keyword>
<dbReference type="InterPro" id="IPR009057">
    <property type="entry name" value="Homeodomain-like_sf"/>
</dbReference>
<name>A0AAJ0H3X2_9PEZI</name>
<feature type="transmembrane region" description="Helical" evidence="8">
    <location>
        <begin position="926"/>
        <end position="947"/>
    </location>
</feature>
<dbReference type="SMART" id="SM00717">
    <property type="entry name" value="SANT"/>
    <property type="match status" value="3"/>
</dbReference>
<dbReference type="GO" id="GO:0006826">
    <property type="term" value="P:iron ion transport"/>
    <property type="evidence" value="ECO:0007669"/>
    <property type="project" value="TreeGrafter"/>
</dbReference>
<dbReference type="InterPro" id="IPR017884">
    <property type="entry name" value="SANT_dom"/>
</dbReference>
<dbReference type="InterPro" id="IPR017927">
    <property type="entry name" value="FAD-bd_FR_type"/>
</dbReference>
<dbReference type="GO" id="GO:0015677">
    <property type="term" value="P:copper ion import"/>
    <property type="evidence" value="ECO:0007669"/>
    <property type="project" value="TreeGrafter"/>
</dbReference>
<keyword evidence="3 8" id="KW-0812">Transmembrane</keyword>
<evidence type="ECO:0000259" key="9">
    <source>
        <dbReference type="PROSITE" id="PS50090"/>
    </source>
</evidence>
<reference evidence="13" key="1">
    <citation type="journal article" date="2023" name="Mol. Phylogenet. Evol.">
        <title>Genome-scale phylogeny and comparative genomics of the fungal order Sordariales.</title>
        <authorList>
            <person name="Hensen N."/>
            <person name="Bonometti L."/>
            <person name="Westerberg I."/>
            <person name="Brannstrom I.O."/>
            <person name="Guillou S."/>
            <person name="Cros-Aarteil S."/>
            <person name="Calhoun S."/>
            <person name="Haridas S."/>
            <person name="Kuo A."/>
            <person name="Mondo S."/>
            <person name="Pangilinan J."/>
            <person name="Riley R."/>
            <person name="LaButti K."/>
            <person name="Andreopoulos B."/>
            <person name="Lipzen A."/>
            <person name="Chen C."/>
            <person name="Yan M."/>
            <person name="Daum C."/>
            <person name="Ng V."/>
            <person name="Clum A."/>
            <person name="Steindorff A."/>
            <person name="Ohm R.A."/>
            <person name="Martin F."/>
            <person name="Silar P."/>
            <person name="Natvig D.O."/>
            <person name="Lalanne C."/>
            <person name="Gautier V."/>
            <person name="Ament-Velasquez S.L."/>
            <person name="Kruys A."/>
            <person name="Hutchinson M.I."/>
            <person name="Powell A.J."/>
            <person name="Barry K."/>
            <person name="Miller A.N."/>
            <person name="Grigoriev I.V."/>
            <person name="Debuchy R."/>
            <person name="Gladieux P."/>
            <person name="Hiltunen Thoren M."/>
            <person name="Johannesson H."/>
        </authorList>
    </citation>
    <scope>NUCLEOTIDE SEQUENCE</scope>
    <source>
        <strain evidence="13">CBS 333.67</strain>
    </source>
</reference>
<dbReference type="InterPro" id="IPR001005">
    <property type="entry name" value="SANT/Myb"/>
</dbReference>
<dbReference type="Pfam" id="PF00249">
    <property type="entry name" value="Myb_DNA-binding"/>
    <property type="match status" value="2"/>
</dbReference>
<dbReference type="PROSITE" id="PS51384">
    <property type="entry name" value="FAD_FR"/>
    <property type="match status" value="1"/>
</dbReference>
<dbReference type="GO" id="GO:0000293">
    <property type="term" value="F:ferric-chelate reductase activity"/>
    <property type="evidence" value="ECO:0007669"/>
    <property type="project" value="TreeGrafter"/>
</dbReference>
<dbReference type="PROSITE" id="PS51294">
    <property type="entry name" value="HTH_MYB"/>
    <property type="match status" value="2"/>
</dbReference>
<feature type="transmembrane region" description="Helical" evidence="8">
    <location>
        <begin position="616"/>
        <end position="634"/>
    </location>
</feature>
<evidence type="ECO:0008006" key="15">
    <source>
        <dbReference type="Google" id="ProtNLM"/>
    </source>
</evidence>
<organism evidence="13 14">
    <name type="scientific">Chaetomium strumarium</name>
    <dbReference type="NCBI Taxonomy" id="1170767"/>
    <lineage>
        <taxon>Eukaryota</taxon>
        <taxon>Fungi</taxon>
        <taxon>Dikarya</taxon>
        <taxon>Ascomycota</taxon>
        <taxon>Pezizomycotina</taxon>
        <taxon>Sordariomycetes</taxon>
        <taxon>Sordariomycetidae</taxon>
        <taxon>Sordariales</taxon>
        <taxon>Chaetomiaceae</taxon>
        <taxon>Chaetomium</taxon>
    </lineage>
</organism>
<feature type="domain" description="Myb-like" evidence="9">
    <location>
        <begin position="106"/>
        <end position="157"/>
    </location>
</feature>
<evidence type="ECO:0000259" key="11">
    <source>
        <dbReference type="PROSITE" id="PS51294"/>
    </source>
</evidence>
<sequence>MASSRTSKHLPEESPCRGPKVRQAWTPEEDRLLSEAVAKGRNNKDCRKRWHYAIANTIRKGTWTEEEDDRLREAVKLYGGRWSRIAEVVGTRNGDQCWKRWYDCLDPRIDKSPWTADDDVRLVHLVSQNGRNWSEIVHQHFPNRTPLSAKNRYNILRRKQEGGLSRASSLRRADSRHSTHSSWTSTPSSSPYLSVPTTPSTTACTTPEPEFASEDWMTFAETDLDNFVFQSSHTAGADGWFSPEVGASSQPSLQTVDDSNPRSGNWTTANSATCQWPAYGFDSGSAALPEETASMATDYSWCYSQGQQPDIPFTGCGYNAADMLGCRASHNIASFDLPPLPFPSLRLAMDGTQACSRAQGALRDALPAFVRALCPGPAGTPVALGEGDNDWMKDPEKVEYIRQLIESIYEARAIVACYNLAMLLVLLMVTVWHWRESRRDREKWQQLRQCSGPEIDDGISSQPAAALSGTPAKVTSVVEDLDLERAPLLARNQATASHRKSKSSSSSKSSSAFNSMAIRSWLTRQPAPLPVVHRTLPSNGTSLFILAWLGLNVFFHFFRLPLRRDYFFIFADRAGLVFIVNLPLLYLLGAKNQPLRRLTGYSYEALNIFHRRVGELMCFEAAVHLAGMLLWQFVLSPEWLLASRTARAYFTHPLILCGIGALAAYELLYVTSLASVRQRWYELFLATHVVLQAAALAFLWFHFYTAQPYIALSLAIFLADRLVWRLCLKRAVIAAADLVILDKDTYTLSANWDIPPPPSSLDTTTSQQQQEQQEHPRRRCCLSWWWRRWAPSSLLPRNQSILHGWHPTDHVFLTVPSLGSTHALQAHPFTIASAAPGRHSTPSNCTSRPGGGITRTTTTRRRRERRRRAPHAWLTLLIRAHSGFTRDLLDHCISHDIYRLPVRLDGPYGSPAAQHGALSMLRASGCAVLVAGGSGIAVVFPLAWALLVQDHEDQCARDDDGKLFSSGGFGDETRRKTRTRKRKVHLLWVTHSREHREWVAGFPLQELVERGLELVIPEPTAEAGRPDVRGLVSGWIGDAAAEGREVGVVVSGPDGLNRAVRNVVADEIARGSEARVAVEKFGW</sequence>
<feature type="transmembrane region" description="Helical" evidence="8">
    <location>
        <begin position="543"/>
        <end position="560"/>
    </location>
</feature>
<feature type="domain" description="Myb-like" evidence="9">
    <location>
        <begin position="55"/>
        <end position="105"/>
    </location>
</feature>
<dbReference type="InterPro" id="IPR017930">
    <property type="entry name" value="Myb_dom"/>
</dbReference>
<feature type="region of interest" description="Disordered" evidence="7">
    <location>
        <begin position="1"/>
        <end position="24"/>
    </location>
</feature>
<proteinExistence type="predicted"/>
<dbReference type="SUPFAM" id="SSF46689">
    <property type="entry name" value="Homeodomain-like"/>
    <property type="match status" value="1"/>
</dbReference>
<dbReference type="Pfam" id="PF01794">
    <property type="entry name" value="Ferric_reduct"/>
    <property type="match status" value="1"/>
</dbReference>
<feature type="transmembrane region" description="Helical" evidence="8">
    <location>
        <begin position="566"/>
        <end position="588"/>
    </location>
</feature>
<keyword evidence="6 8" id="KW-0472">Membrane</keyword>
<evidence type="ECO:0000256" key="2">
    <source>
        <dbReference type="ARBA" id="ARBA00022448"/>
    </source>
</evidence>